<dbReference type="Pfam" id="PF03031">
    <property type="entry name" value="NIF"/>
    <property type="match status" value="1"/>
</dbReference>
<evidence type="ECO:0000256" key="2">
    <source>
        <dbReference type="ARBA" id="ARBA00013081"/>
    </source>
</evidence>
<dbReference type="Gene3D" id="3.40.50.1000">
    <property type="entry name" value="HAD superfamily/HAD-like"/>
    <property type="match status" value="1"/>
</dbReference>
<dbReference type="Pfam" id="PF00533">
    <property type="entry name" value="BRCT"/>
    <property type="match status" value="1"/>
</dbReference>
<dbReference type="AlphaFoldDB" id="A0A9Q0RP25"/>
<dbReference type="GO" id="GO:0008420">
    <property type="term" value="F:RNA polymerase II CTD heptapeptide repeat phosphatase activity"/>
    <property type="evidence" value="ECO:0007669"/>
    <property type="project" value="InterPro"/>
</dbReference>
<dbReference type="CDD" id="cd17729">
    <property type="entry name" value="BRCT_CTDP1"/>
    <property type="match status" value="1"/>
</dbReference>
<dbReference type="SUPFAM" id="SSF56784">
    <property type="entry name" value="HAD-like"/>
    <property type="match status" value="1"/>
</dbReference>
<evidence type="ECO:0000256" key="1">
    <source>
        <dbReference type="ARBA" id="ARBA00004123"/>
    </source>
</evidence>
<feature type="region of interest" description="Disordered" evidence="9">
    <location>
        <begin position="292"/>
        <end position="347"/>
    </location>
</feature>
<dbReference type="FunFam" id="3.40.50.10190:FF:000007">
    <property type="entry name" value="RNA polymerase II subunit A C-terminal domain phosphatase"/>
    <property type="match status" value="1"/>
</dbReference>
<evidence type="ECO:0000256" key="6">
    <source>
        <dbReference type="ARBA" id="ARBA00040602"/>
    </source>
</evidence>
<dbReference type="InterPro" id="IPR036420">
    <property type="entry name" value="BRCT_dom_sf"/>
</dbReference>
<dbReference type="OMA" id="RVEDQHR"/>
<gene>
    <name evidence="12" type="ORF">RDWZM_007128</name>
</gene>
<keyword evidence="3" id="KW-0378">Hydrolase</keyword>
<feature type="region of interest" description="Disordered" evidence="9">
    <location>
        <begin position="534"/>
        <end position="559"/>
    </location>
</feature>
<feature type="compositionally biased region" description="Polar residues" evidence="9">
    <location>
        <begin position="534"/>
        <end position="549"/>
    </location>
</feature>
<dbReference type="SMART" id="SM00577">
    <property type="entry name" value="CPDc"/>
    <property type="match status" value="1"/>
</dbReference>
<dbReference type="PROSITE" id="PS50172">
    <property type="entry name" value="BRCT"/>
    <property type="match status" value="1"/>
</dbReference>
<keyword evidence="13" id="KW-1185">Reference proteome</keyword>
<comment type="catalytic activity">
    <reaction evidence="7">
        <text>O-phospho-L-seryl-[protein] + H2O = L-seryl-[protein] + phosphate</text>
        <dbReference type="Rhea" id="RHEA:20629"/>
        <dbReference type="Rhea" id="RHEA-COMP:9863"/>
        <dbReference type="Rhea" id="RHEA-COMP:11604"/>
        <dbReference type="ChEBI" id="CHEBI:15377"/>
        <dbReference type="ChEBI" id="CHEBI:29999"/>
        <dbReference type="ChEBI" id="CHEBI:43474"/>
        <dbReference type="ChEBI" id="CHEBI:83421"/>
        <dbReference type="EC" id="3.1.3.16"/>
    </reaction>
</comment>
<dbReference type="InterPro" id="IPR001357">
    <property type="entry name" value="BRCT_dom"/>
</dbReference>
<sequence>MSTNDMYTLLYDGSEKVVITKWRVTSEFMINQSPFVLFLYRSIDSSGLQRENELKYKVNKSGITVRRLYKKVGDTIEPGDVLLEYEPCSHSTLMKDLCALCGINIDKFDTSEKRKIAENTSVAMVHSIPELRVSKQVAEDLGRADEDRLLKAKKLVLLVDLDQTIIHSTNQDVPNDIEGIHHYQLCGPNSPWYHTKFRPFMTEFLEEISNYFELHICTFGVRRYAHQISNLIDPKCRFFPKDRILSRDEFFDPRSKTGNMKSSIPPYLCFKTEDINAPEKLLGFKSFEENVDQSATSPSSKPTANADTTDTSIDNKTESNDSTENKDSKSELKNEESSTEDDKKVDKEDIVKESTIKKEDILIDDTDDYLLYLKDILIRIHTEYYREYDEKKRYQCEGEEILIPDLKRIIPQVRKLVLHGVNIVFSGVIATNSTPDSNKYYRLAKSLGAMITNDVIVYGSPRTTHLIGSKWGTVKVNKCLKHPHIKMVTPEWLFTCAERWEKVDEALFQLKKDTVYNKLDREDGKAFFPYYQPSSLHKSMNQPSTSKANPQAEDEEEFV</sequence>
<organism evidence="12 13">
    <name type="scientific">Blomia tropicalis</name>
    <name type="common">Mite</name>
    <dbReference type="NCBI Taxonomy" id="40697"/>
    <lineage>
        <taxon>Eukaryota</taxon>
        <taxon>Metazoa</taxon>
        <taxon>Ecdysozoa</taxon>
        <taxon>Arthropoda</taxon>
        <taxon>Chelicerata</taxon>
        <taxon>Arachnida</taxon>
        <taxon>Acari</taxon>
        <taxon>Acariformes</taxon>
        <taxon>Sarcoptiformes</taxon>
        <taxon>Astigmata</taxon>
        <taxon>Glycyphagoidea</taxon>
        <taxon>Echimyopodidae</taxon>
        <taxon>Blomia</taxon>
    </lineage>
</organism>
<feature type="domain" description="FCP1 homology" evidence="11">
    <location>
        <begin position="150"/>
        <end position="409"/>
    </location>
</feature>
<evidence type="ECO:0000256" key="9">
    <source>
        <dbReference type="SAM" id="MobiDB-lite"/>
    </source>
</evidence>
<dbReference type="Proteomes" id="UP001142055">
    <property type="component" value="Chromosome 2"/>
</dbReference>
<comment type="caution">
    <text evidence="12">The sequence shown here is derived from an EMBL/GenBank/DDBJ whole genome shotgun (WGS) entry which is preliminary data.</text>
</comment>
<keyword evidence="5" id="KW-0539">Nucleus</keyword>
<dbReference type="PROSITE" id="PS50969">
    <property type="entry name" value="FCP1"/>
    <property type="match status" value="1"/>
</dbReference>
<evidence type="ECO:0000256" key="7">
    <source>
        <dbReference type="ARBA" id="ARBA00047761"/>
    </source>
</evidence>
<dbReference type="InterPro" id="IPR004274">
    <property type="entry name" value="FCP1_dom"/>
</dbReference>
<dbReference type="Gene3D" id="3.40.50.10190">
    <property type="entry name" value="BRCT domain"/>
    <property type="match status" value="1"/>
</dbReference>
<dbReference type="CDD" id="cd07521">
    <property type="entry name" value="HAD_FCP1-like"/>
    <property type="match status" value="1"/>
</dbReference>
<dbReference type="EMBL" id="JAPWDV010000002">
    <property type="protein sequence ID" value="KAJ6221316.1"/>
    <property type="molecule type" value="Genomic_DNA"/>
</dbReference>
<feature type="compositionally biased region" description="Polar residues" evidence="9">
    <location>
        <begin position="292"/>
        <end position="312"/>
    </location>
</feature>
<dbReference type="InterPro" id="IPR039189">
    <property type="entry name" value="Fcp1"/>
</dbReference>
<dbReference type="GO" id="GO:0005634">
    <property type="term" value="C:nucleus"/>
    <property type="evidence" value="ECO:0007669"/>
    <property type="project" value="UniProtKB-SubCell"/>
</dbReference>
<reference evidence="12" key="1">
    <citation type="submission" date="2022-12" db="EMBL/GenBank/DDBJ databases">
        <title>Genome assemblies of Blomia tropicalis.</title>
        <authorList>
            <person name="Cui Y."/>
        </authorList>
    </citation>
    <scope>NUCLEOTIDE SEQUENCE</scope>
    <source>
        <tissue evidence="12">Adult mites</tissue>
    </source>
</reference>
<dbReference type="EC" id="3.1.3.16" evidence="2"/>
<dbReference type="PANTHER" id="PTHR23081">
    <property type="entry name" value="RNA POLYMERASE II CTD PHOSPHATASE"/>
    <property type="match status" value="1"/>
</dbReference>
<dbReference type="PANTHER" id="PTHR23081:SF36">
    <property type="entry name" value="RNA POLYMERASE II SUBUNIT A C-TERMINAL DOMAIN PHOSPHATASE"/>
    <property type="match status" value="1"/>
</dbReference>
<feature type="domain" description="BRCT" evidence="10">
    <location>
        <begin position="413"/>
        <end position="510"/>
    </location>
</feature>
<evidence type="ECO:0000256" key="5">
    <source>
        <dbReference type="ARBA" id="ARBA00023242"/>
    </source>
</evidence>
<evidence type="ECO:0000256" key="3">
    <source>
        <dbReference type="ARBA" id="ARBA00022801"/>
    </source>
</evidence>
<evidence type="ECO:0000259" key="10">
    <source>
        <dbReference type="PROSITE" id="PS50172"/>
    </source>
</evidence>
<dbReference type="SMART" id="SM00292">
    <property type="entry name" value="BRCT"/>
    <property type="match status" value="1"/>
</dbReference>
<dbReference type="SUPFAM" id="SSF52113">
    <property type="entry name" value="BRCT domain"/>
    <property type="match status" value="1"/>
</dbReference>
<feature type="compositionally biased region" description="Basic and acidic residues" evidence="9">
    <location>
        <begin position="313"/>
        <end position="347"/>
    </location>
</feature>
<dbReference type="InterPro" id="IPR036412">
    <property type="entry name" value="HAD-like_sf"/>
</dbReference>
<protein>
    <recommendedName>
        <fullName evidence="6">RNA polymerase II subunit A C-terminal domain phosphatase</fullName>
        <ecNumber evidence="2">3.1.3.16</ecNumber>
    </recommendedName>
</protein>
<evidence type="ECO:0000256" key="4">
    <source>
        <dbReference type="ARBA" id="ARBA00022912"/>
    </source>
</evidence>
<accession>A0A9Q0RP25</accession>
<evidence type="ECO:0000313" key="12">
    <source>
        <dbReference type="EMBL" id="KAJ6221316.1"/>
    </source>
</evidence>
<evidence type="ECO:0000259" key="11">
    <source>
        <dbReference type="PROSITE" id="PS50969"/>
    </source>
</evidence>
<evidence type="ECO:0000313" key="13">
    <source>
        <dbReference type="Proteomes" id="UP001142055"/>
    </source>
</evidence>
<name>A0A9Q0RP25_BLOTA</name>
<keyword evidence="4" id="KW-0904">Protein phosphatase</keyword>
<evidence type="ECO:0000256" key="8">
    <source>
        <dbReference type="ARBA" id="ARBA00048336"/>
    </source>
</evidence>
<proteinExistence type="predicted"/>
<dbReference type="InterPro" id="IPR023214">
    <property type="entry name" value="HAD_sf"/>
</dbReference>
<comment type="catalytic activity">
    <reaction evidence="8">
        <text>O-phospho-L-threonyl-[protein] + H2O = L-threonyl-[protein] + phosphate</text>
        <dbReference type="Rhea" id="RHEA:47004"/>
        <dbReference type="Rhea" id="RHEA-COMP:11060"/>
        <dbReference type="Rhea" id="RHEA-COMP:11605"/>
        <dbReference type="ChEBI" id="CHEBI:15377"/>
        <dbReference type="ChEBI" id="CHEBI:30013"/>
        <dbReference type="ChEBI" id="CHEBI:43474"/>
        <dbReference type="ChEBI" id="CHEBI:61977"/>
        <dbReference type="EC" id="3.1.3.16"/>
    </reaction>
</comment>
<comment type="subcellular location">
    <subcellularLocation>
        <location evidence="1">Nucleus</location>
    </subcellularLocation>
</comment>